<dbReference type="InterPro" id="IPR036322">
    <property type="entry name" value="WD40_repeat_dom_sf"/>
</dbReference>
<dbReference type="AlphaFoldDB" id="A0A132A0T7"/>
<dbReference type="SMART" id="SM00320">
    <property type="entry name" value="WD40"/>
    <property type="match status" value="11"/>
</dbReference>
<comment type="caution">
    <text evidence="3">The sequence shown here is derived from an EMBL/GenBank/DDBJ whole genome shotgun (WGS) entry which is preliminary data.</text>
</comment>
<dbReference type="PANTHER" id="PTHR45589:SF1">
    <property type="entry name" value="WD REPEAT DOMAIN 62, ISOFORM G"/>
    <property type="match status" value="1"/>
</dbReference>
<dbReference type="GO" id="GO:0072686">
    <property type="term" value="C:mitotic spindle"/>
    <property type="evidence" value="ECO:0007669"/>
    <property type="project" value="TreeGrafter"/>
</dbReference>
<dbReference type="VEuPathDB" id="VectorBase:SSCA000086"/>
<dbReference type="PROSITE" id="PS50082">
    <property type="entry name" value="WD_REPEATS_2"/>
    <property type="match status" value="3"/>
</dbReference>
<organism evidence="3 4">
    <name type="scientific">Sarcoptes scabiei</name>
    <name type="common">Itch mite</name>
    <name type="synonym">Acarus scabiei</name>
    <dbReference type="NCBI Taxonomy" id="52283"/>
    <lineage>
        <taxon>Eukaryota</taxon>
        <taxon>Metazoa</taxon>
        <taxon>Ecdysozoa</taxon>
        <taxon>Arthropoda</taxon>
        <taxon>Chelicerata</taxon>
        <taxon>Arachnida</taxon>
        <taxon>Acari</taxon>
        <taxon>Acariformes</taxon>
        <taxon>Sarcoptiformes</taxon>
        <taxon>Astigmata</taxon>
        <taxon>Psoroptidia</taxon>
        <taxon>Sarcoptoidea</taxon>
        <taxon>Sarcoptidae</taxon>
        <taxon>Sarcoptinae</taxon>
        <taxon>Sarcoptes</taxon>
    </lineage>
</organism>
<gene>
    <name evidence="3" type="ORF">QR98_0023890</name>
</gene>
<feature type="compositionally biased region" description="Low complexity" evidence="1">
    <location>
        <begin position="999"/>
        <end position="1011"/>
    </location>
</feature>
<feature type="compositionally biased region" description="Polar residues" evidence="1">
    <location>
        <begin position="1035"/>
        <end position="1048"/>
    </location>
</feature>
<feature type="domain" description="MABP1/WDR62 second WD40" evidence="2">
    <location>
        <begin position="356"/>
        <end position="711"/>
    </location>
</feature>
<feature type="compositionally biased region" description="Polar residues" evidence="1">
    <location>
        <begin position="981"/>
        <end position="998"/>
    </location>
</feature>
<proteinExistence type="predicted"/>
<feature type="compositionally biased region" description="Low complexity" evidence="1">
    <location>
        <begin position="1018"/>
        <end position="1031"/>
    </location>
</feature>
<dbReference type="PANTHER" id="PTHR45589">
    <property type="entry name" value="WD REPEAT DOMAIN 62, ISOFORM G"/>
    <property type="match status" value="1"/>
</dbReference>
<feature type="compositionally biased region" description="Low complexity" evidence="1">
    <location>
        <begin position="1049"/>
        <end position="1063"/>
    </location>
</feature>
<dbReference type="SUPFAM" id="SSF50978">
    <property type="entry name" value="WD40 repeat-like"/>
    <property type="match status" value="2"/>
</dbReference>
<evidence type="ECO:0000256" key="1">
    <source>
        <dbReference type="SAM" id="MobiDB-lite"/>
    </source>
</evidence>
<evidence type="ECO:0000313" key="3">
    <source>
        <dbReference type="EMBL" id="KPM03950.1"/>
    </source>
</evidence>
<dbReference type="EMBL" id="JXLN01006765">
    <property type="protein sequence ID" value="KPM03950.1"/>
    <property type="molecule type" value="Genomic_DNA"/>
</dbReference>
<dbReference type="InterPro" id="IPR015943">
    <property type="entry name" value="WD40/YVTN_repeat-like_dom_sf"/>
</dbReference>
<dbReference type="Pfam" id="PF00400">
    <property type="entry name" value="WD40"/>
    <property type="match status" value="2"/>
</dbReference>
<dbReference type="OrthoDB" id="6154712at2759"/>
<dbReference type="InterPro" id="IPR056162">
    <property type="entry name" value="WD40_MABP1-WDR62_2nd"/>
</dbReference>
<dbReference type="Proteomes" id="UP000616769">
    <property type="component" value="Unassembled WGS sequence"/>
</dbReference>
<feature type="region of interest" description="Disordered" evidence="1">
    <location>
        <begin position="981"/>
        <end position="1077"/>
    </location>
</feature>
<reference evidence="3 4" key="1">
    <citation type="journal article" date="2015" name="Parasit. Vectors">
        <title>Draft genome of the scabies mite.</title>
        <authorList>
            <person name="Rider S.D.Jr."/>
            <person name="Morgan M.S."/>
            <person name="Arlian L.G."/>
        </authorList>
    </citation>
    <scope>NUCLEOTIDE SEQUENCE [LARGE SCALE GENOMIC DNA]</scope>
    <source>
        <strain evidence="3">Arlian Lab</strain>
    </source>
</reference>
<protein>
    <submittedName>
        <fullName evidence="3">WD domain containing protein 7</fullName>
    </submittedName>
</protein>
<evidence type="ECO:0000313" key="4">
    <source>
        <dbReference type="Proteomes" id="UP000616769"/>
    </source>
</evidence>
<feature type="region of interest" description="Disordered" evidence="1">
    <location>
        <begin position="859"/>
        <end position="900"/>
    </location>
</feature>
<name>A0A132A0T7_SARSC</name>
<dbReference type="InterPro" id="IPR052779">
    <property type="entry name" value="WDR62"/>
</dbReference>
<evidence type="ECO:0000259" key="2">
    <source>
        <dbReference type="Pfam" id="PF24782"/>
    </source>
</evidence>
<accession>A0A132A0T7</accession>
<dbReference type="PROSITE" id="PS50294">
    <property type="entry name" value="WD_REPEATS_REGION"/>
    <property type="match status" value="1"/>
</dbReference>
<feature type="non-terminal residue" evidence="3">
    <location>
        <position position="1223"/>
    </location>
</feature>
<dbReference type="InterPro" id="IPR001680">
    <property type="entry name" value="WD40_rpt"/>
</dbReference>
<sequence>VKLEKVIGLTVSSNAALDCDLFSGTIVYSSGCVLVLYNQRKNKQFHIINSLKKPITSCKFSKDGKYIVTGECGHQPQVRIWEVSTSELIASLSGHKYGINCVAFSPNGKYVVSIGSQHDMMVNVWDWRSNHIVASNKISLKVKSVSFAEQGDYFVTVGNRHVKFWYLEYNEIVNKSKFESFPLMGRNAILGDQRNNYFCDVQCGHGESKESTYVITKSGLLCEFNNRRLLNKWVELKTESAFCITLSQNYICVGCSQGLIRCFRPQTLEFVCTLPRPHSLGVDIAKGFTSRAEISSLVRFNQNSKPKYADTIAVVYDEYNKVVTAIYADRSIYFWSLNDIKRIGKVNSFLFHSSCIWDIDIYPFASKNGRNLLPPGTFLTCSSDDTIRIWNTEIDVHSNKSSSYIYKKNFFSSDLMKILYMDPELNFLCDPDLSMTKNSSHTNGMSSSSTDQYDSKNGVRTIKFSTDGKHLASGDRCGNIRIFDLEEQKDLFKIEAHDAEVLCLEYSNEEACGRALLVSASRDRFIHIFDVNRQYSCIQNIEDHSSSITAVKFIIDSHNSKNLQLISCGADKSLIFRKQTDPNSEFRLEHHVAGKSTFFDMAIDQKKNQIVTASQDRFIRSYDVKNGKNLNSFKGSLGDDGALIKIAFDSSATFIATSCTDKSIYIYDYQTGECLAATSGHSEIVTGLKFSQDGRHLISISGDGCIFVWRLPIEMTNAIASKLGLPLISDSSHSTLISNRSLQIPLQSESINRPNDDSSMPYRLNVSTLPTWARKQMFEANKTNSFDEKDSSKTLPRGRWAQRVVEEGHDLMNSGLVKSYASTFESMASKSTPTTPSGINSPNIKDTIKANNRLSLILSREPRAKSSLSSGVEDDDDDRNTTDSDNTYSQESSYKINKVQDRTNRCKNSLDNYSMISSISMANINDLPYDDDAASSASDGKEKDENKNYVSLYMSTENLERIDQRNRYLKNAFENIDKVNIDNTNSASDDSGINQIDHSLSSTTTNGTLTNRNDGVLSSQSQQNRRSISSRYNKQDSASPQSLQEQLNESTSDDATSSDIAEICNDSTPDSEIDVSGTKISTLDTIEESQTNNLNSVENDIEQNKNKSIDSVEKKISDNQNSPKEKDTDENVRSTIDSKLSSDLIEIENSDFSSLIATKSSTMIDFDTNDGLVNSGSVSLMNPISKKREEMAKTLSEMKKKLQSVRIELNGLLCYENVLIHLF</sequence>
<dbReference type="GO" id="GO:0007099">
    <property type="term" value="P:centriole replication"/>
    <property type="evidence" value="ECO:0007669"/>
    <property type="project" value="TreeGrafter"/>
</dbReference>
<feature type="compositionally biased region" description="Basic and acidic residues" evidence="1">
    <location>
        <begin position="1102"/>
        <end position="1132"/>
    </location>
</feature>
<feature type="region of interest" description="Disordered" evidence="1">
    <location>
        <begin position="1090"/>
        <end position="1133"/>
    </location>
</feature>
<dbReference type="Pfam" id="PF24782">
    <property type="entry name" value="WD40_MABP1-WDR62_2nd"/>
    <property type="match status" value="1"/>
</dbReference>
<dbReference type="Gene3D" id="2.130.10.10">
    <property type="entry name" value="YVTN repeat-like/Quinoprotein amine dehydrogenase"/>
    <property type="match status" value="3"/>
</dbReference>